<feature type="signal peptide" evidence="1">
    <location>
        <begin position="1"/>
        <end position="24"/>
    </location>
</feature>
<name>A0AAW0CMV6_9AGAR</name>
<feature type="chain" id="PRO_5043855438" description="Glycosyltransferase family 31 protein" evidence="1">
    <location>
        <begin position="25"/>
        <end position="383"/>
    </location>
</feature>
<keyword evidence="1" id="KW-0732">Signal</keyword>
<evidence type="ECO:0000313" key="3">
    <source>
        <dbReference type="Proteomes" id="UP001383192"/>
    </source>
</evidence>
<sequence>MAENRPWTYACALMVSGLVRLVVPFFSSSTTTTTVEEYELPTTNTAPTTTRRFSTIRTYTQNTFVPALKTTFTPLLVIYLLTSLVTYLTRTHGATPLPPDALLDILILTFPRPGDTKTHTSIIQSTLDSFASINNVNVYVYTHAPSSSHAALEALPALYPQVEFTSAPHVLPDAGKYVDAQHLHLASALGWYKQNREKKVKGRWLMLMEDDFPLCPGYGADVLGRTMWILEGNTAVWKGAWIGTGGSGLIFPNTQLPALQHTLLSYAKSDLVPSRKHKPADVVMQDCLLGRENLCLLRSSADTPDATTSPNTIPPAVQADLRTLQTPNKNAERNQILIPSRLSTDHIGGLLSTTANKAQNTDKWRCGWRHVLEGDEGVGVIVV</sequence>
<evidence type="ECO:0000313" key="2">
    <source>
        <dbReference type="EMBL" id="KAK7040374.1"/>
    </source>
</evidence>
<dbReference type="EMBL" id="JAYKXP010000037">
    <property type="protein sequence ID" value="KAK7040374.1"/>
    <property type="molecule type" value="Genomic_DNA"/>
</dbReference>
<organism evidence="2 3">
    <name type="scientific">Paramarasmius palmivorus</name>
    <dbReference type="NCBI Taxonomy" id="297713"/>
    <lineage>
        <taxon>Eukaryota</taxon>
        <taxon>Fungi</taxon>
        <taxon>Dikarya</taxon>
        <taxon>Basidiomycota</taxon>
        <taxon>Agaricomycotina</taxon>
        <taxon>Agaricomycetes</taxon>
        <taxon>Agaricomycetidae</taxon>
        <taxon>Agaricales</taxon>
        <taxon>Marasmiineae</taxon>
        <taxon>Marasmiaceae</taxon>
        <taxon>Paramarasmius</taxon>
    </lineage>
</organism>
<proteinExistence type="predicted"/>
<dbReference type="Proteomes" id="UP001383192">
    <property type="component" value="Unassembled WGS sequence"/>
</dbReference>
<dbReference type="AlphaFoldDB" id="A0AAW0CMV6"/>
<gene>
    <name evidence="2" type="ORF">VNI00_009847</name>
</gene>
<keyword evidence="3" id="KW-1185">Reference proteome</keyword>
<evidence type="ECO:0008006" key="4">
    <source>
        <dbReference type="Google" id="ProtNLM"/>
    </source>
</evidence>
<reference evidence="2 3" key="1">
    <citation type="submission" date="2024-01" db="EMBL/GenBank/DDBJ databases">
        <title>A draft genome for a cacao thread blight-causing isolate of Paramarasmius palmivorus.</title>
        <authorList>
            <person name="Baruah I.K."/>
            <person name="Bukari Y."/>
            <person name="Amoako-Attah I."/>
            <person name="Meinhardt L.W."/>
            <person name="Bailey B.A."/>
            <person name="Cohen S.P."/>
        </authorList>
    </citation>
    <scope>NUCLEOTIDE SEQUENCE [LARGE SCALE GENOMIC DNA]</scope>
    <source>
        <strain evidence="2 3">GH-12</strain>
    </source>
</reference>
<protein>
    <recommendedName>
        <fullName evidence="4">Glycosyltransferase family 31 protein</fullName>
    </recommendedName>
</protein>
<evidence type="ECO:0000256" key="1">
    <source>
        <dbReference type="SAM" id="SignalP"/>
    </source>
</evidence>
<comment type="caution">
    <text evidence="2">The sequence shown here is derived from an EMBL/GenBank/DDBJ whole genome shotgun (WGS) entry which is preliminary data.</text>
</comment>
<accession>A0AAW0CMV6</accession>